<dbReference type="SUPFAM" id="SSF50978">
    <property type="entry name" value="WD40 repeat-like"/>
    <property type="match status" value="1"/>
</dbReference>
<evidence type="ECO:0000256" key="3">
    <source>
        <dbReference type="ARBA" id="ARBA00022574"/>
    </source>
</evidence>
<keyword evidence="4" id="KW-0677">Repeat</keyword>
<accession>A0A9W4XF80</accession>
<evidence type="ECO:0000256" key="7">
    <source>
        <dbReference type="PROSITE-ProRule" id="PRU00221"/>
    </source>
</evidence>
<comment type="function">
    <text evidence="8">DNA-binding protein that binds to both single- and double-stranded DNA. Binds preferentially to UV-damaged DNA. May be involved in DNA-metabolic processes.</text>
</comment>
<dbReference type="PROSITE" id="PS00678">
    <property type="entry name" value="WD_REPEATS_1"/>
    <property type="match status" value="1"/>
</dbReference>
<dbReference type="InterPro" id="IPR019775">
    <property type="entry name" value="WD40_repeat_CS"/>
</dbReference>
<evidence type="ECO:0000313" key="10">
    <source>
        <dbReference type="EMBL" id="CAI5760190.1"/>
    </source>
</evidence>
<dbReference type="PROSITE" id="PS50082">
    <property type="entry name" value="WD_REPEATS_2"/>
    <property type="match status" value="1"/>
</dbReference>
<name>A0A9W4XF80_9ASCO</name>
<feature type="repeat" description="WD" evidence="7">
    <location>
        <begin position="369"/>
        <end position="405"/>
    </location>
</feature>
<dbReference type="AlphaFoldDB" id="A0A9W4XF80"/>
<dbReference type="InterPro" id="IPR001680">
    <property type="entry name" value="WD40_rpt"/>
</dbReference>
<feature type="region of interest" description="Disordered" evidence="9">
    <location>
        <begin position="34"/>
        <end position="100"/>
    </location>
</feature>
<evidence type="ECO:0000256" key="8">
    <source>
        <dbReference type="RuleBase" id="RU365004"/>
    </source>
</evidence>
<dbReference type="InterPro" id="IPR036322">
    <property type="entry name" value="WD40_repeat_dom_sf"/>
</dbReference>
<dbReference type="PANTHER" id="PTHR14773">
    <property type="entry name" value="WD REPEAT-CONTAINING PROTEIN 76"/>
    <property type="match status" value="1"/>
</dbReference>
<evidence type="ECO:0000256" key="1">
    <source>
        <dbReference type="ARBA" id="ARBA00005434"/>
    </source>
</evidence>
<dbReference type="GO" id="GO:0003677">
    <property type="term" value="F:DNA binding"/>
    <property type="evidence" value="ECO:0007669"/>
    <property type="project" value="UniProtKB-UniRule"/>
</dbReference>
<dbReference type="PROSITE" id="PS50294">
    <property type="entry name" value="WD_REPEATS_REGION"/>
    <property type="match status" value="1"/>
</dbReference>
<comment type="caution">
    <text evidence="10">The sequence shown here is derived from an EMBL/GenBank/DDBJ whole genome shotgun (WGS) entry which is preliminary data.</text>
</comment>
<evidence type="ECO:0000256" key="2">
    <source>
        <dbReference type="ARBA" id="ARBA00021132"/>
    </source>
</evidence>
<keyword evidence="3 7" id="KW-0853">WD repeat</keyword>
<dbReference type="SMART" id="SM00320">
    <property type="entry name" value="WD40"/>
    <property type="match status" value="4"/>
</dbReference>
<dbReference type="Proteomes" id="UP001152885">
    <property type="component" value="Unassembled WGS sequence"/>
</dbReference>
<evidence type="ECO:0000256" key="4">
    <source>
        <dbReference type="ARBA" id="ARBA00022737"/>
    </source>
</evidence>
<feature type="compositionally biased region" description="Basic and acidic residues" evidence="9">
    <location>
        <begin position="77"/>
        <end position="100"/>
    </location>
</feature>
<dbReference type="InterPro" id="IPR050853">
    <property type="entry name" value="WD_repeat_DNA-damage-binding"/>
</dbReference>
<dbReference type="GO" id="GO:0006974">
    <property type="term" value="P:DNA damage response"/>
    <property type="evidence" value="ECO:0007669"/>
    <property type="project" value="UniProtKB-KW"/>
</dbReference>
<dbReference type="GO" id="GO:0005634">
    <property type="term" value="C:nucleus"/>
    <property type="evidence" value="ECO:0007669"/>
    <property type="project" value="TreeGrafter"/>
</dbReference>
<dbReference type="InterPro" id="IPR015943">
    <property type="entry name" value="WD40/YVTN_repeat-like_dom_sf"/>
</dbReference>
<dbReference type="EMBL" id="CANTUO010000006">
    <property type="protein sequence ID" value="CAI5760190.1"/>
    <property type="molecule type" value="Genomic_DNA"/>
</dbReference>
<evidence type="ECO:0000256" key="5">
    <source>
        <dbReference type="ARBA" id="ARBA00022763"/>
    </source>
</evidence>
<keyword evidence="11" id="KW-1185">Reference proteome</keyword>
<keyword evidence="6 8" id="KW-0238">DNA-binding</keyword>
<dbReference type="PANTHER" id="PTHR14773:SF0">
    <property type="entry name" value="WD REPEAT-CONTAINING PROTEIN 76"/>
    <property type="match status" value="1"/>
</dbReference>
<sequence length="574" mass="66102">MNISKFERKRQENIQRNKDLLAKLNLDSISSSIKNEIKKSATPPPSKRSKPQKRVFTNKEESIEPTRRSKRIAGIKSETENPEEYKKLRKEEEEKEKLKREVERLKRSKLPGDYALRDLLTDSKGNMIFEDKIIKNEDSKKKTVIKKEEEEEEEGDDDEDLDVILNDDDTILNVLQSLGHKYDKLSPSDIYEEIKVLKSDSDIESKRKEFAKLKVYHKFDPLDIKICHNRITSIYFHPATKDRIIAAGDTSGNVGLWAVDASNENEPAITILHGHGRNVSKILTPDSDYQKIYTSAFDGTIRSLDLNKMSSNHLLYMKDPYEKGDIEIPITDFNIPRGNPNQLYITNMDGQFITHDVREPWKIIKKNLLRLHDKKIGGFSINPNNSNQIATSSLDRSLRIWDLRNIGKSIYSDLHEHQNSPHLYGNFTSRLSISTVDWNINDRLLCNGYDDTIRIFDMNGISEWEMDYVIPSKHQVEEGELPDNINSTIKINHNCQTGRWVSILKSKWQYSPKDQYSKFIIGNMKRGLDIYNQDGIQLGHLNELCGAVPAVCTLHPTENWAVGGSASGKLYFYE</sequence>
<evidence type="ECO:0000256" key="9">
    <source>
        <dbReference type="SAM" id="MobiDB-lite"/>
    </source>
</evidence>
<dbReference type="GO" id="GO:2000001">
    <property type="term" value="P:regulation of DNA damage checkpoint"/>
    <property type="evidence" value="ECO:0007669"/>
    <property type="project" value="TreeGrafter"/>
</dbReference>
<evidence type="ECO:0000313" key="11">
    <source>
        <dbReference type="Proteomes" id="UP001152885"/>
    </source>
</evidence>
<evidence type="ECO:0000256" key="6">
    <source>
        <dbReference type="ARBA" id="ARBA00023125"/>
    </source>
</evidence>
<comment type="similarity">
    <text evidence="1 8">Belongs to the WD repeat DDB2/WDR76 family.</text>
</comment>
<organism evidence="10 11">
    <name type="scientific">Candida verbasci</name>
    <dbReference type="NCBI Taxonomy" id="1227364"/>
    <lineage>
        <taxon>Eukaryota</taxon>
        <taxon>Fungi</taxon>
        <taxon>Dikarya</taxon>
        <taxon>Ascomycota</taxon>
        <taxon>Saccharomycotina</taxon>
        <taxon>Pichiomycetes</taxon>
        <taxon>Debaryomycetaceae</taxon>
        <taxon>Candida/Lodderomyces clade</taxon>
        <taxon>Candida</taxon>
    </lineage>
</organism>
<gene>
    <name evidence="10" type="ORF">CANVERA_P4700</name>
</gene>
<protein>
    <recommendedName>
        <fullName evidence="2 8">DNA damage-binding protein CMR1</fullName>
    </recommendedName>
</protein>
<feature type="compositionally biased region" description="Basic and acidic residues" evidence="9">
    <location>
        <begin position="57"/>
        <end position="67"/>
    </location>
</feature>
<dbReference type="OrthoDB" id="9890280at2759"/>
<keyword evidence="5 8" id="KW-0227">DNA damage</keyword>
<dbReference type="Pfam" id="PF00400">
    <property type="entry name" value="WD40"/>
    <property type="match status" value="2"/>
</dbReference>
<proteinExistence type="inferred from homology"/>
<dbReference type="Gene3D" id="2.130.10.10">
    <property type="entry name" value="YVTN repeat-like/Quinoprotein amine dehydrogenase"/>
    <property type="match status" value="1"/>
</dbReference>
<reference evidence="10" key="1">
    <citation type="submission" date="2022-12" db="EMBL/GenBank/DDBJ databases">
        <authorList>
            <person name="Brejova B."/>
        </authorList>
    </citation>
    <scope>NUCLEOTIDE SEQUENCE</scope>
</reference>